<protein>
    <recommendedName>
        <fullName evidence="4">Cytochrome c domain-containing protein</fullName>
    </recommendedName>
</protein>
<dbReference type="Gene3D" id="1.25.10.10">
    <property type="entry name" value="Leucine-rich Repeat Variant"/>
    <property type="match status" value="1"/>
</dbReference>
<dbReference type="GO" id="GO:0009055">
    <property type="term" value="F:electron transfer activity"/>
    <property type="evidence" value="ECO:0007669"/>
    <property type="project" value="InterPro"/>
</dbReference>
<accession>A0A381YJ68</accession>
<evidence type="ECO:0000313" key="5">
    <source>
        <dbReference type="EMBL" id="SVA76652.1"/>
    </source>
</evidence>
<dbReference type="Gene3D" id="1.10.760.10">
    <property type="entry name" value="Cytochrome c-like domain"/>
    <property type="match status" value="1"/>
</dbReference>
<evidence type="ECO:0000259" key="4">
    <source>
        <dbReference type="PROSITE" id="PS51007"/>
    </source>
</evidence>
<dbReference type="GO" id="GO:0020037">
    <property type="term" value="F:heme binding"/>
    <property type="evidence" value="ECO:0007669"/>
    <property type="project" value="InterPro"/>
</dbReference>
<dbReference type="InterPro" id="IPR011989">
    <property type="entry name" value="ARM-like"/>
</dbReference>
<dbReference type="SMART" id="SM00567">
    <property type="entry name" value="EZ_HEAT"/>
    <property type="match status" value="2"/>
</dbReference>
<dbReference type="NCBIfam" id="TIGR02604">
    <property type="entry name" value="Piru_Ver_Nterm"/>
    <property type="match status" value="1"/>
</dbReference>
<reference evidence="5" key="1">
    <citation type="submission" date="2018-05" db="EMBL/GenBank/DDBJ databases">
        <authorList>
            <person name="Lanie J.A."/>
            <person name="Ng W.-L."/>
            <person name="Kazmierczak K.M."/>
            <person name="Andrzejewski T.M."/>
            <person name="Davidsen T.M."/>
            <person name="Wayne K.J."/>
            <person name="Tettelin H."/>
            <person name="Glass J.I."/>
            <person name="Rusch D."/>
            <person name="Podicherti R."/>
            <person name="Tsui H.-C.T."/>
            <person name="Winkler M.E."/>
        </authorList>
    </citation>
    <scope>NUCLEOTIDE SEQUENCE</scope>
</reference>
<sequence>VGYGSGVAFAEAGIPLDRFRAGYARLMGALAAKGATLILLTPPRQEATGSPVPDLKERNRRLGEASSFIIGIGKKHGHLVIDLHGQLSAPETEPITENGVHLNELGYRRVAGLMTRELGLFEGASSLVTIDSERVISSHGGATVGDAVTTGRGIRFDLRSDQLPCDFLPVARKVSILSAVDDYRLKVDGVDVLEGAAAGWGSGYAVSRGPEYDATEKLRTAIIGKNLQHRRRLRPLNKTYVFLFRAYEMGHLAYEMGDFDRLVAADEERIARLRVPRTHRYSIERIDPWKPVHDDPEHEVPRFIPAPDIADELSKMEVPEGYQLNLFSADPILTNPINLNWDTRGRAWVSMSSTYPHIKPGTEPDDRIVILEDQDQDGVADKWTIFADGLLVPHSVMPVEGGAYVCSATEFLFLADTDGDDRADERRVVFSGFGNADVHHMIHALRWAPWGELYFNQSIYINSFIDTRWGKRRLNGSGVWRFRPETERLDVFARGAVNPWGHAIDRWGQSFITDGAGGQGPHYTFPGAAFRSAVGAPRTMPGLVPGKPNGTGCEVLSGRHFPEQWRGSIVENDFRANRTVRYKITETGSGYAAEEVETLVRSSRQTFRPVDLKVGPDGALYIVDWYNAIIDHGEVDFHHPLRDKAHGRIWRLIAKDRPLVERPNIHGAPVEALLEYLKAPEDYSRTQAKRELATRSRDEVLPKLESWLTSLSTEDPEFEHHRLEALWLYGTMNAPDEKLLRKVLASPEPRARASGVRILFHWRDHVDKPFELFASAIDDEHPRVRLEAVNVLREIGSMEAANIAIRALNWPVDQWLDYAIWLTARELRDDWLPALQAGKKVFGGATDQLRYALEATGDPRATEPLVALLRDAKIGEGDLPNVVKTIAGLGRPPEVDLVLTLAGKQPSLLTSIAEGARHNGVKPDGAASVIPRLAHGERSVREAAAKLAGIWRVTAAGGALAGRVRNARNDSERLIAARALARLKQFDRLAGLAASTQDQDVRVAAVAAWAEAQPVEARRPAVEILVGASDSEQIVPVFTAFINRESGASQLADALEKFRLKEAVAITGIRLVHASGRKFPELIVALNKAGALKPVAFDLNQHEREDLLAYVITSGDAKRGAEVYRRKSMACTLCHQIGTEGGKVGPELSSIGAYAQPAAILDSILSPNNDIKQGFETVIVTRKDDTTVAGILQRRSDAATIIRDPANKIVAIPNNDIKKTAKSPVSLMPAGLTATLRKDELVDLVRYLTELDGNGDARPLPPQQN</sequence>
<evidence type="ECO:0000256" key="2">
    <source>
        <dbReference type="ARBA" id="ARBA00022723"/>
    </source>
</evidence>
<dbReference type="PANTHER" id="PTHR33546:SF1">
    <property type="entry name" value="LARGE, MULTIFUNCTIONAL SECRETED PROTEIN"/>
    <property type="match status" value="1"/>
</dbReference>
<organism evidence="5">
    <name type="scientific">marine metagenome</name>
    <dbReference type="NCBI Taxonomy" id="408172"/>
    <lineage>
        <taxon>unclassified sequences</taxon>
        <taxon>metagenomes</taxon>
        <taxon>ecological metagenomes</taxon>
    </lineage>
</organism>
<dbReference type="InterPro" id="IPR036514">
    <property type="entry name" value="SGNH_hydro_sf"/>
</dbReference>
<dbReference type="SUPFAM" id="SSF52266">
    <property type="entry name" value="SGNH hydrolase"/>
    <property type="match status" value="1"/>
</dbReference>
<dbReference type="PROSITE" id="PS51007">
    <property type="entry name" value="CYTC"/>
    <property type="match status" value="1"/>
</dbReference>
<evidence type="ECO:0000256" key="1">
    <source>
        <dbReference type="ARBA" id="ARBA00022617"/>
    </source>
</evidence>
<dbReference type="PANTHER" id="PTHR33546">
    <property type="entry name" value="LARGE, MULTIFUNCTIONAL SECRETED PROTEIN-RELATED"/>
    <property type="match status" value="1"/>
</dbReference>
<dbReference type="AlphaFoldDB" id="A0A381YJ68"/>
<feature type="non-terminal residue" evidence="5">
    <location>
        <position position="1"/>
    </location>
</feature>
<dbReference type="InterPro" id="IPR016024">
    <property type="entry name" value="ARM-type_fold"/>
</dbReference>
<dbReference type="InterPro" id="IPR009056">
    <property type="entry name" value="Cyt_c-like_dom"/>
</dbReference>
<dbReference type="InterPro" id="IPR004155">
    <property type="entry name" value="PBS_lyase_HEAT"/>
</dbReference>
<dbReference type="NCBIfam" id="TIGR02603">
    <property type="entry name" value="CxxCH_TIGR02603"/>
    <property type="match status" value="1"/>
</dbReference>
<dbReference type="Pfam" id="PF23500">
    <property type="entry name" value="DUF7133"/>
    <property type="match status" value="1"/>
</dbReference>
<name>A0A381YJ68_9ZZZZ</name>
<dbReference type="InterPro" id="IPR036909">
    <property type="entry name" value="Cyt_c-like_dom_sf"/>
</dbReference>
<dbReference type="Gene3D" id="2.120.10.30">
    <property type="entry name" value="TolB, C-terminal domain"/>
    <property type="match status" value="1"/>
</dbReference>
<dbReference type="Gene3D" id="3.40.50.1110">
    <property type="entry name" value="SGNH hydrolase"/>
    <property type="match status" value="1"/>
</dbReference>
<dbReference type="SUPFAM" id="SSF48371">
    <property type="entry name" value="ARM repeat"/>
    <property type="match status" value="1"/>
</dbReference>
<dbReference type="SUPFAM" id="SSF46626">
    <property type="entry name" value="Cytochrome c"/>
    <property type="match status" value="1"/>
</dbReference>
<dbReference type="EMBL" id="UINC01018281">
    <property type="protein sequence ID" value="SVA76652.1"/>
    <property type="molecule type" value="Genomic_DNA"/>
</dbReference>
<proteinExistence type="predicted"/>
<keyword evidence="1" id="KW-0349">Heme</keyword>
<dbReference type="InterPro" id="IPR011042">
    <property type="entry name" value="6-blade_b-propeller_TolB-like"/>
</dbReference>
<dbReference type="InterPro" id="IPR013427">
    <property type="entry name" value="Haem-bd_dom_put"/>
</dbReference>
<dbReference type="InterPro" id="IPR055557">
    <property type="entry name" value="DUF7133"/>
</dbReference>
<dbReference type="SUPFAM" id="SSF63829">
    <property type="entry name" value="Calcium-dependent phosphotriesterase"/>
    <property type="match status" value="1"/>
</dbReference>
<feature type="domain" description="Cytochrome c" evidence="4">
    <location>
        <begin position="1115"/>
        <end position="1252"/>
    </location>
</feature>
<keyword evidence="2" id="KW-0479">Metal-binding</keyword>
<dbReference type="InterPro" id="IPR013428">
    <property type="entry name" value="Membrane-bound_put_N"/>
</dbReference>
<gene>
    <name evidence="5" type="ORF">METZ01_LOCUS129506</name>
</gene>
<dbReference type="GO" id="GO:0046872">
    <property type="term" value="F:metal ion binding"/>
    <property type="evidence" value="ECO:0007669"/>
    <property type="project" value="UniProtKB-KW"/>
</dbReference>
<evidence type="ECO:0000256" key="3">
    <source>
        <dbReference type="ARBA" id="ARBA00023004"/>
    </source>
</evidence>
<keyword evidence="3" id="KW-0408">Iron</keyword>